<keyword evidence="1" id="KW-0805">Transcription regulation</keyword>
<dbReference type="InterPro" id="IPR008920">
    <property type="entry name" value="TF_FadR/GntR_C"/>
</dbReference>
<dbReference type="SMART" id="SM00895">
    <property type="entry name" value="FCD"/>
    <property type="match status" value="1"/>
</dbReference>
<protein>
    <submittedName>
        <fullName evidence="5">Regulatory protein, gntR family</fullName>
    </submittedName>
</protein>
<evidence type="ECO:0000256" key="3">
    <source>
        <dbReference type="ARBA" id="ARBA00023163"/>
    </source>
</evidence>
<gene>
    <name evidence="5" type="ORF">SAMN02982931_02687</name>
</gene>
<dbReference type="STRING" id="665467.SAMN02982931_02687"/>
<dbReference type="AlphaFoldDB" id="A0A1G6CSE1"/>
<reference evidence="5 6" key="1">
    <citation type="submission" date="2016-10" db="EMBL/GenBank/DDBJ databases">
        <authorList>
            <person name="de Groot N.N."/>
        </authorList>
    </citation>
    <scope>NUCLEOTIDE SEQUENCE [LARGE SCALE GENOMIC DNA]</scope>
    <source>
        <strain evidence="5 6">ATCC 35022</strain>
    </source>
</reference>
<dbReference type="PANTHER" id="PTHR43537:SF5">
    <property type="entry name" value="UXU OPERON TRANSCRIPTIONAL REGULATOR"/>
    <property type="match status" value="1"/>
</dbReference>
<dbReference type="InterPro" id="IPR000524">
    <property type="entry name" value="Tscrpt_reg_HTH_GntR"/>
</dbReference>
<dbReference type="Pfam" id="PF00392">
    <property type="entry name" value="GntR"/>
    <property type="match status" value="1"/>
</dbReference>
<dbReference type="EMBL" id="FMXQ01000005">
    <property type="protein sequence ID" value="SDB35791.1"/>
    <property type="molecule type" value="Genomic_DNA"/>
</dbReference>
<dbReference type="RefSeq" id="WP_090876954.1">
    <property type="nucleotide sequence ID" value="NZ_FMXQ01000005.1"/>
</dbReference>
<dbReference type="Pfam" id="PF07729">
    <property type="entry name" value="FCD"/>
    <property type="match status" value="1"/>
</dbReference>
<evidence type="ECO:0000256" key="1">
    <source>
        <dbReference type="ARBA" id="ARBA00023015"/>
    </source>
</evidence>
<sequence>MTVVDRPGAPVSLSSHLTREVMSLILEQGLRPGDRLPSVKDLAERFSVATPTMREALRMLQMAGNLDIRHGSGIYVSRAEPRLMLTNPYAGTLSTGTILNLLQARLLIEPAVAELAAIQANEKHLDDLGDLLAEAETHLSGHDTDDAVLGVVNMRFHRAIAEGSANSVLADVVFSLTEVHIKEQMAVLDLYNNRRRDHEQHKLIFDALRAGDPSDARRLMRDHLEDVISVIETKLAAAGKTERT</sequence>
<dbReference type="SUPFAM" id="SSF46785">
    <property type="entry name" value="Winged helix' DNA-binding domain"/>
    <property type="match status" value="1"/>
</dbReference>
<feature type="domain" description="HTH gntR-type" evidence="4">
    <location>
        <begin position="11"/>
        <end position="79"/>
    </location>
</feature>
<dbReference type="SUPFAM" id="SSF48008">
    <property type="entry name" value="GntR ligand-binding domain-like"/>
    <property type="match status" value="1"/>
</dbReference>
<evidence type="ECO:0000259" key="4">
    <source>
        <dbReference type="PROSITE" id="PS50949"/>
    </source>
</evidence>
<proteinExistence type="predicted"/>
<accession>A0A1G6CSE1</accession>
<evidence type="ECO:0000313" key="6">
    <source>
        <dbReference type="Proteomes" id="UP000199071"/>
    </source>
</evidence>
<evidence type="ECO:0000256" key="2">
    <source>
        <dbReference type="ARBA" id="ARBA00023125"/>
    </source>
</evidence>
<evidence type="ECO:0000313" key="5">
    <source>
        <dbReference type="EMBL" id="SDB35791.1"/>
    </source>
</evidence>
<dbReference type="InterPro" id="IPR036388">
    <property type="entry name" value="WH-like_DNA-bd_sf"/>
</dbReference>
<name>A0A1G6CSE1_9HYPH</name>
<dbReference type="Gene3D" id="1.10.10.10">
    <property type="entry name" value="Winged helix-like DNA-binding domain superfamily/Winged helix DNA-binding domain"/>
    <property type="match status" value="1"/>
</dbReference>
<dbReference type="InterPro" id="IPR036390">
    <property type="entry name" value="WH_DNA-bd_sf"/>
</dbReference>
<dbReference type="GO" id="GO:0003700">
    <property type="term" value="F:DNA-binding transcription factor activity"/>
    <property type="evidence" value="ECO:0007669"/>
    <property type="project" value="InterPro"/>
</dbReference>
<dbReference type="PROSITE" id="PS50949">
    <property type="entry name" value="HTH_GNTR"/>
    <property type="match status" value="1"/>
</dbReference>
<dbReference type="OrthoDB" id="9812645at2"/>
<dbReference type="SMART" id="SM00345">
    <property type="entry name" value="HTH_GNTR"/>
    <property type="match status" value="1"/>
</dbReference>
<dbReference type="InterPro" id="IPR011711">
    <property type="entry name" value="GntR_C"/>
</dbReference>
<keyword evidence="2" id="KW-0238">DNA-binding</keyword>
<dbReference type="Proteomes" id="UP000199071">
    <property type="component" value="Unassembled WGS sequence"/>
</dbReference>
<dbReference type="PANTHER" id="PTHR43537">
    <property type="entry name" value="TRANSCRIPTIONAL REGULATOR, GNTR FAMILY"/>
    <property type="match status" value="1"/>
</dbReference>
<dbReference type="GO" id="GO:0003677">
    <property type="term" value="F:DNA binding"/>
    <property type="evidence" value="ECO:0007669"/>
    <property type="project" value="UniProtKB-KW"/>
</dbReference>
<dbReference type="CDD" id="cd07377">
    <property type="entry name" value="WHTH_GntR"/>
    <property type="match status" value="1"/>
</dbReference>
<keyword evidence="3" id="KW-0804">Transcription</keyword>
<keyword evidence="6" id="KW-1185">Reference proteome</keyword>
<dbReference type="Gene3D" id="1.20.120.530">
    <property type="entry name" value="GntR ligand-binding domain-like"/>
    <property type="match status" value="1"/>
</dbReference>
<organism evidence="5 6">
    <name type="scientific">Bauldia litoralis</name>
    <dbReference type="NCBI Taxonomy" id="665467"/>
    <lineage>
        <taxon>Bacteria</taxon>
        <taxon>Pseudomonadati</taxon>
        <taxon>Pseudomonadota</taxon>
        <taxon>Alphaproteobacteria</taxon>
        <taxon>Hyphomicrobiales</taxon>
        <taxon>Kaistiaceae</taxon>
        <taxon>Bauldia</taxon>
    </lineage>
</organism>